<name>A0A839GFF5_9BACT</name>
<dbReference type="PROSITE" id="PS50110">
    <property type="entry name" value="RESPONSE_REGULATORY"/>
    <property type="match status" value="1"/>
</dbReference>
<comment type="catalytic activity">
    <reaction evidence="1">
        <text>ATP + protein L-histidine = ADP + protein N-phospho-L-histidine.</text>
        <dbReference type="EC" id="2.7.13.3"/>
    </reaction>
</comment>
<evidence type="ECO:0000256" key="15">
    <source>
        <dbReference type="SAM" id="Phobius"/>
    </source>
</evidence>
<dbReference type="GO" id="GO:0000155">
    <property type="term" value="F:phosphorelay sensor kinase activity"/>
    <property type="evidence" value="ECO:0007669"/>
    <property type="project" value="InterPro"/>
</dbReference>
<evidence type="ECO:0000256" key="6">
    <source>
        <dbReference type="ARBA" id="ARBA00022553"/>
    </source>
</evidence>
<dbReference type="InterPro" id="IPR003661">
    <property type="entry name" value="HisK_dim/P_dom"/>
</dbReference>
<dbReference type="Pfam" id="PF00072">
    <property type="entry name" value="Response_reg"/>
    <property type="match status" value="1"/>
</dbReference>
<evidence type="ECO:0000256" key="8">
    <source>
        <dbReference type="ARBA" id="ARBA00022692"/>
    </source>
</evidence>
<dbReference type="SUPFAM" id="SSF47226">
    <property type="entry name" value="Histidine-containing phosphotransfer domain, HPT domain"/>
    <property type="match status" value="1"/>
</dbReference>
<evidence type="ECO:0000313" key="19">
    <source>
        <dbReference type="EMBL" id="MBA9076283.1"/>
    </source>
</evidence>
<comment type="subcellular location">
    <subcellularLocation>
        <location evidence="2">Cell inner membrane</location>
        <topology evidence="2">Multi-pass membrane protein</topology>
    </subcellularLocation>
</comment>
<evidence type="ECO:0000256" key="11">
    <source>
        <dbReference type="ARBA" id="ARBA00022989"/>
    </source>
</evidence>
<dbReference type="FunFam" id="3.30.565.10:FF:000010">
    <property type="entry name" value="Sensor histidine kinase RcsC"/>
    <property type="match status" value="1"/>
</dbReference>
<dbReference type="Proteomes" id="UP000563094">
    <property type="component" value="Unassembled WGS sequence"/>
</dbReference>
<accession>A0A839GFF5</accession>
<dbReference type="SMART" id="SM00387">
    <property type="entry name" value="HATPase_c"/>
    <property type="match status" value="1"/>
</dbReference>
<feature type="domain" description="Histidine kinase" evidence="16">
    <location>
        <begin position="361"/>
        <end position="579"/>
    </location>
</feature>
<dbReference type="PANTHER" id="PTHR43047">
    <property type="entry name" value="TWO-COMPONENT HISTIDINE PROTEIN KINASE"/>
    <property type="match status" value="1"/>
</dbReference>
<keyword evidence="6 14" id="KW-0597">Phosphoprotein</keyword>
<dbReference type="RefSeq" id="WP_182512117.1">
    <property type="nucleotide sequence ID" value="NZ_JACJIQ010000003.1"/>
</dbReference>
<dbReference type="SUPFAM" id="SSF55874">
    <property type="entry name" value="ATPase domain of HSP90 chaperone/DNA topoisomerase II/histidine kinase"/>
    <property type="match status" value="1"/>
</dbReference>
<keyword evidence="10" id="KW-0067">ATP-binding</keyword>
<dbReference type="InterPro" id="IPR008207">
    <property type="entry name" value="Sig_transdc_His_kin_Hpt_dom"/>
</dbReference>
<dbReference type="EC" id="2.7.13.3" evidence="3"/>
<evidence type="ECO:0000256" key="4">
    <source>
        <dbReference type="ARBA" id="ARBA00022475"/>
    </source>
</evidence>
<dbReference type="InterPro" id="IPR003594">
    <property type="entry name" value="HATPase_dom"/>
</dbReference>
<keyword evidence="10" id="KW-0547">Nucleotide-binding</keyword>
<evidence type="ECO:0000259" key="18">
    <source>
        <dbReference type="PROSITE" id="PS50894"/>
    </source>
</evidence>
<feature type="modified residue" description="Phosphohistidine" evidence="13">
    <location>
        <position position="788"/>
    </location>
</feature>
<keyword evidence="12 15" id="KW-0472">Membrane</keyword>
<dbReference type="Gene3D" id="3.30.565.10">
    <property type="entry name" value="Histidine kinase-like ATPase, C-terminal domain"/>
    <property type="match status" value="1"/>
</dbReference>
<feature type="domain" description="Response regulatory" evidence="17">
    <location>
        <begin position="603"/>
        <end position="718"/>
    </location>
</feature>
<dbReference type="PROSITE" id="PS50109">
    <property type="entry name" value="HIS_KIN"/>
    <property type="match status" value="1"/>
</dbReference>
<protein>
    <recommendedName>
        <fullName evidence="3">histidine kinase</fullName>
        <ecNumber evidence="3">2.7.13.3</ecNumber>
    </recommendedName>
</protein>
<dbReference type="InterPro" id="IPR036097">
    <property type="entry name" value="HisK_dim/P_sf"/>
</dbReference>
<dbReference type="CDD" id="cd17546">
    <property type="entry name" value="REC_hyHK_CKI1_RcsC-like"/>
    <property type="match status" value="1"/>
</dbReference>
<evidence type="ECO:0000256" key="14">
    <source>
        <dbReference type="PROSITE-ProRule" id="PRU00169"/>
    </source>
</evidence>
<evidence type="ECO:0000256" key="2">
    <source>
        <dbReference type="ARBA" id="ARBA00004429"/>
    </source>
</evidence>
<evidence type="ECO:0000256" key="5">
    <source>
        <dbReference type="ARBA" id="ARBA00022519"/>
    </source>
</evidence>
<dbReference type="SMART" id="SM00388">
    <property type="entry name" value="HisKA"/>
    <property type="match status" value="1"/>
</dbReference>
<dbReference type="GO" id="GO:0003677">
    <property type="term" value="F:DNA binding"/>
    <property type="evidence" value="ECO:0007669"/>
    <property type="project" value="UniProtKB-KW"/>
</dbReference>
<dbReference type="CDD" id="cd00082">
    <property type="entry name" value="HisKA"/>
    <property type="match status" value="1"/>
</dbReference>
<comment type="caution">
    <text evidence="19">The sequence shown here is derived from an EMBL/GenBank/DDBJ whole genome shotgun (WGS) entry which is preliminary data.</text>
</comment>
<dbReference type="PROSITE" id="PS50894">
    <property type="entry name" value="HPT"/>
    <property type="match status" value="1"/>
</dbReference>
<feature type="domain" description="HPt" evidence="18">
    <location>
        <begin position="749"/>
        <end position="847"/>
    </location>
</feature>
<feature type="transmembrane region" description="Helical" evidence="15">
    <location>
        <begin position="17"/>
        <end position="34"/>
    </location>
</feature>
<dbReference type="PANTHER" id="PTHR43047:SF64">
    <property type="entry name" value="HISTIDINE KINASE CONTAINING CHEY-HOMOLOGOUS RECEIVER DOMAIN AND PAS DOMAIN-RELATED"/>
    <property type="match status" value="1"/>
</dbReference>
<evidence type="ECO:0000256" key="1">
    <source>
        <dbReference type="ARBA" id="ARBA00000085"/>
    </source>
</evidence>
<proteinExistence type="predicted"/>
<dbReference type="InterPro" id="IPR036890">
    <property type="entry name" value="HATPase_C_sf"/>
</dbReference>
<keyword evidence="11 15" id="KW-1133">Transmembrane helix</keyword>
<dbReference type="AlphaFoldDB" id="A0A839GFF5"/>
<keyword evidence="5" id="KW-0997">Cell inner membrane</keyword>
<evidence type="ECO:0000256" key="12">
    <source>
        <dbReference type="ARBA" id="ARBA00023136"/>
    </source>
</evidence>
<reference evidence="19 20" key="1">
    <citation type="submission" date="2020-08" db="EMBL/GenBank/DDBJ databases">
        <title>Genomic Encyclopedia of Type Strains, Phase IV (KMG-IV): sequencing the most valuable type-strain genomes for metagenomic binning, comparative biology and taxonomic classification.</title>
        <authorList>
            <person name="Goeker M."/>
        </authorList>
    </citation>
    <scope>NUCLEOTIDE SEQUENCE [LARGE SCALE GENOMIC DNA]</scope>
    <source>
        <strain evidence="19 20">DSM 29854</strain>
    </source>
</reference>
<keyword evidence="7" id="KW-0808">Transferase</keyword>
<sequence>MPNVKETFSLHSIRGKIIAAVLLGAVAVLMSWTITQKGFQEILLTVEEVSAPNEKLRTVNSLFQSLTQLDQLQRTHANRSPEKPQEVFRKKVDQIQRTLDSLRDYRTGNPQQLQLLDSLQAKLLERERLYGKYLQLRAEMIQNEALSRRIRSIAKVIATSQPQIDSTVVTASKKITTTTLVPTEEGQAAPKKQKPSFFSRLFGGRKGEGLPPALKQVEEELQVQVDTLSIARQDGALWKVEKMMRKVEQEHHQRTTQLLNREMEWLTANSQLHTQLLGMLRALEEEELAAVRRTNQAAMGVVNQSIARIDNIMIVFSLGAMLLVFLIFLDISRSNRYRKQLIAAKEEAEQLGQVKQRFLANMSHEIRTPLQAILGFSEQIKAQQTPSKLAVEAIHQSSEHLLHIVNEVLDYSRISSGKFSFEQREFNLHQLVTEVIEAMQLPARKKLLKLVLVYELEGQRQLVGDPFRLRQILFNLLGNAIKFTEAGQVTLTVSGTHPGDAAMVCFEVRDTGIGIPAHKLETIFDAFRQADAAVARTHGGTGLGLSIVKALTEGQGGTVQVQSVAGEGTAFRVQLPLVGVPAGAAVAEAAPVQEVKQLAKAGKVLVVDDDLFILQLCGAILQKHHFPHFCTSQSKALLEQKWEEDVKLVLLDIRMPHLNGIDLCRSLRARIPADVQIFALTAQALPEERASILAQGFDGLLMKPFREQELVALVSSKILPLSLDFKREAASVGETALNLEALRNMLGPEEALLRAVLQQFVSETEQDVQLLVSALAAQEREPVREQLHRLAGRAGQLGGEELARQLRELEGALQQQEPLPLLQPRIHALVQKVLGLKDAARRQLGATQEAVS</sequence>
<dbReference type="InterPro" id="IPR004358">
    <property type="entry name" value="Sig_transdc_His_kin-like_C"/>
</dbReference>
<dbReference type="SUPFAM" id="SSF52172">
    <property type="entry name" value="CheY-like"/>
    <property type="match status" value="1"/>
</dbReference>
<feature type="transmembrane region" description="Helical" evidence="15">
    <location>
        <begin position="312"/>
        <end position="331"/>
    </location>
</feature>
<evidence type="ECO:0000256" key="3">
    <source>
        <dbReference type="ARBA" id="ARBA00012438"/>
    </source>
</evidence>
<dbReference type="EMBL" id="JACJIQ010000003">
    <property type="protein sequence ID" value="MBA9076283.1"/>
    <property type="molecule type" value="Genomic_DNA"/>
</dbReference>
<feature type="modified residue" description="4-aspartylphosphate" evidence="14">
    <location>
        <position position="652"/>
    </location>
</feature>
<gene>
    <name evidence="19" type="ORF">FHS90_000987</name>
</gene>
<keyword evidence="20" id="KW-1185">Reference proteome</keyword>
<dbReference type="InterPro" id="IPR005467">
    <property type="entry name" value="His_kinase_dom"/>
</dbReference>
<keyword evidence="9 19" id="KW-0418">Kinase</keyword>
<keyword evidence="4" id="KW-1003">Cell membrane</keyword>
<evidence type="ECO:0000256" key="7">
    <source>
        <dbReference type="ARBA" id="ARBA00022679"/>
    </source>
</evidence>
<dbReference type="CDD" id="cd16922">
    <property type="entry name" value="HATPase_EvgS-ArcB-TorS-like"/>
    <property type="match status" value="1"/>
</dbReference>
<evidence type="ECO:0000313" key="20">
    <source>
        <dbReference type="Proteomes" id="UP000563094"/>
    </source>
</evidence>
<dbReference type="SUPFAM" id="SSF47384">
    <property type="entry name" value="Homodimeric domain of signal transducing histidine kinase"/>
    <property type="match status" value="1"/>
</dbReference>
<dbReference type="InterPro" id="IPR011006">
    <property type="entry name" value="CheY-like_superfamily"/>
</dbReference>
<evidence type="ECO:0000256" key="10">
    <source>
        <dbReference type="ARBA" id="ARBA00022840"/>
    </source>
</evidence>
<evidence type="ECO:0000259" key="17">
    <source>
        <dbReference type="PROSITE" id="PS50110"/>
    </source>
</evidence>
<dbReference type="SMART" id="SM00448">
    <property type="entry name" value="REC"/>
    <property type="match status" value="1"/>
</dbReference>
<keyword evidence="8 15" id="KW-0812">Transmembrane</keyword>
<dbReference type="Pfam" id="PF02518">
    <property type="entry name" value="HATPase_c"/>
    <property type="match status" value="1"/>
</dbReference>
<evidence type="ECO:0000256" key="13">
    <source>
        <dbReference type="PROSITE-ProRule" id="PRU00110"/>
    </source>
</evidence>
<keyword evidence="19" id="KW-0238">DNA-binding</keyword>
<dbReference type="GO" id="GO:0005886">
    <property type="term" value="C:plasma membrane"/>
    <property type="evidence" value="ECO:0007669"/>
    <property type="project" value="UniProtKB-SubCell"/>
</dbReference>
<dbReference type="Gene3D" id="1.10.287.130">
    <property type="match status" value="1"/>
</dbReference>
<dbReference type="Gene3D" id="1.20.120.160">
    <property type="entry name" value="HPT domain"/>
    <property type="match status" value="1"/>
</dbReference>
<dbReference type="Pfam" id="PF01627">
    <property type="entry name" value="Hpt"/>
    <property type="match status" value="1"/>
</dbReference>
<evidence type="ECO:0000256" key="9">
    <source>
        <dbReference type="ARBA" id="ARBA00022777"/>
    </source>
</evidence>
<organism evidence="19 20">
    <name type="scientific">Rufibacter quisquiliarum</name>
    <dbReference type="NCBI Taxonomy" id="1549639"/>
    <lineage>
        <taxon>Bacteria</taxon>
        <taxon>Pseudomonadati</taxon>
        <taxon>Bacteroidota</taxon>
        <taxon>Cytophagia</taxon>
        <taxon>Cytophagales</taxon>
        <taxon>Hymenobacteraceae</taxon>
        <taxon>Rufibacter</taxon>
    </lineage>
</organism>
<dbReference type="InterPro" id="IPR036641">
    <property type="entry name" value="HPT_dom_sf"/>
</dbReference>
<dbReference type="PRINTS" id="PR00344">
    <property type="entry name" value="BCTRLSENSOR"/>
</dbReference>
<dbReference type="Gene3D" id="3.40.50.2300">
    <property type="match status" value="1"/>
</dbReference>
<dbReference type="InterPro" id="IPR001789">
    <property type="entry name" value="Sig_transdc_resp-reg_receiver"/>
</dbReference>
<dbReference type="Pfam" id="PF00512">
    <property type="entry name" value="HisKA"/>
    <property type="match status" value="1"/>
</dbReference>
<evidence type="ECO:0000259" key="16">
    <source>
        <dbReference type="PROSITE" id="PS50109"/>
    </source>
</evidence>